<keyword evidence="10 18" id="KW-1133">Transmembrane helix</keyword>
<feature type="transmembrane region" description="Helical" evidence="18">
    <location>
        <begin position="1729"/>
        <end position="1754"/>
    </location>
</feature>
<evidence type="ECO:0000256" key="12">
    <source>
        <dbReference type="ARBA" id="ARBA00023136"/>
    </source>
</evidence>
<dbReference type="InterPro" id="IPR027359">
    <property type="entry name" value="Volt_channel_dom_sf"/>
</dbReference>
<keyword evidence="21" id="KW-1185">Reference proteome</keyword>
<feature type="region of interest" description="Disordered" evidence="17">
    <location>
        <begin position="561"/>
        <end position="580"/>
    </location>
</feature>
<comment type="caution">
    <text evidence="20">The sequence shown here is derived from an EMBL/GenBank/DDBJ whole genome shotgun (WGS) entry which is preliminary data.</text>
</comment>
<feature type="transmembrane region" description="Helical" evidence="18">
    <location>
        <begin position="1145"/>
        <end position="1178"/>
    </location>
</feature>
<evidence type="ECO:0000256" key="4">
    <source>
        <dbReference type="ARBA" id="ARBA00022553"/>
    </source>
</evidence>
<dbReference type="PROSITE" id="PS00018">
    <property type="entry name" value="EF_HAND_1"/>
    <property type="match status" value="1"/>
</dbReference>
<evidence type="ECO:0000256" key="5">
    <source>
        <dbReference type="ARBA" id="ARBA00022568"/>
    </source>
</evidence>
<proteinExistence type="inferred from homology"/>
<feature type="transmembrane region" description="Helical" evidence="18">
    <location>
        <begin position="1546"/>
        <end position="1572"/>
    </location>
</feature>
<keyword evidence="4" id="KW-0597">Phosphoprotein</keyword>
<dbReference type="STRING" id="5288.A0A5C5G5S8"/>
<dbReference type="Gene3D" id="1.20.120.350">
    <property type="entry name" value="Voltage-gated potassium channels. Chain C"/>
    <property type="match status" value="4"/>
</dbReference>
<feature type="transmembrane region" description="Helical" evidence="18">
    <location>
        <begin position="1837"/>
        <end position="1857"/>
    </location>
</feature>
<feature type="compositionally biased region" description="Acidic residues" evidence="17">
    <location>
        <begin position="267"/>
        <end position="278"/>
    </location>
</feature>
<feature type="region of interest" description="Disordered" evidence="17">
    <location>
        <begin position="404"/>
        <end position="445"/>
    </location>
</feature>
<dbReference type="PROSITE" id="PS50222">
    <property type="entry name" value="EF_HAND_2"/>
    <property type="match status" value="1"/>
</dbReference>
<feature type="compositionally biased region" description="Polar residues" evidence="17">
    <location>
        <begin position="1346"/>
        <end position="1359"/>
    </location>
</feature>
<evidence type="ECO:0000256" key="18">
    <source>
        <dbReference type="SAM" id="Phobius"/>
    </source>
</evidence>
<protein>
    <recommendedName>
        <fullName evidence="16">Calcium-channel protein CCH1</fullName>
    </recommendedName>
</protein>
<evidence type="ECO:0000256" key="17">
    <source>
        <dbReference type="SAM" id="MobiDB-lite"/>
    </source>
</evidence>
<sequence length="2351" mass="258976">MASDPDRRHPAPHPPADLADLSSPTSPLVGTSTTRSPVQDPARFEAQVHHTSPANPFRTLPGAYGPFARPLSPGSTITTGPEGSSGAGTGRRKVGVSRHTESGGTGAASMDGARQGDGLRGTDPHVDEAVHLPRASSAVPHGWREFRSSSPTSSTRPGAPSRASTVDMGDGSVVRALPPTPAASSPSSKPRSLTVDIPSSSSTPVHPQQDRDDPFRASNEDSTSARLFHDRPAPPRSHPTRVDSHPLSLAPSIATSRIDDDSLAPLPDDDGDGDEEAEALSPLRPTGFPSSPNASPHESRTSRLLHSLAASPAGRLSLSPGRPSRSRSRSRSPARTSGGAAGWQELAPSGSRDDGARAGGASSSGLNRRSTLSAAAAGLRRISVRVVNLADADGEEMNQADLAAAEGRASPIGRSGSRTTLEGDVEAVEDAGGGDDEGEQKEDGTWERRYEAREREFRRLRGKTLGIFGPENGFRRGCAAVLTARWTEPLILVLIVLQVVVQTIQASPDVYEHPRPTKGYFHSWEDWVLFAIFCAFTVEILGRIVVTGLLINPPRPPMPPELLKTDVYSTPKRSPSLVTKIQSRLSPLPSPLASPTSSRAPPFPSPSRRSPLPSPTRLSPLPPSPTGPAHPSGLPPGSTDITAITAIDHVRFDSANDSSISLIRDDSATPSGERGASGIGLGFSAPAATVYPPHSVRAGLASSFSAATAPAAANSSSASTRSSLSGIGGAGGPSPFTSATTPYALSVKRQRATYQQAFLRHSWNRIDALAVTCFWVSFALAVTGKEAEDNLWFFRALSVLRATRLLAMTAGTQTILHSLKRAGPLLVKVGLFVAFAMVLFSIIGVQAFRGSWSRNCVWIDPAGVLANVTMDQPCGGYVTAAGEHLSYLTSEGVLSREKPKGFICGPPSVCIETGNPANGAWSFDNIFTALMQVVVVASANTWTDSMYSMMDADWSVSALFFIFAVVILNYWALNVVVGVITSTFSDIRVETKHSAFANASAVPAANRFDDDKKPQRRLGKTASMVRKAYDKTRLFWPALIVTSVALQADRDYHIDPRKSTQYEWIELGFTIAFDVEIGIRLFASLPDWRSFFAGNANRVDSVLAVVTTFIQLPFVFRSPAYAWLTFFQIARFYRVVLAIPRMRRLLVRLGGTFVGLLNMIMFLLLMTFISALVAVQFLRGVIDQDSSDTGQLNYFQIYNAFLAMWQLYSSENWSDVLKSALSSQRGQLQIALSAIFLCGWMLFAFFVLGNLFIALLNENWQLEEEEKRARQLEAFVDRAQQPGQSVTAGWFKRFDPYTFVTSRSKARAAKQAEQEQREEPVEVLDRMVTASPEPLSGDEENEDKTASSPPATHTRNVSLTERAKRTLPSRLQTGFDGVRDFIAPRSPVDPPRGYTLPRDAAGHSRQATLQELGQIRDVAEERQKTVAQYIEEHPSYDRTLFLFSQRSPARKFCQALVEPAYGSERINGRPPIKLWQRAFQLVMLAVILASVAVAGAATPMYRRDYYLEHGEVRLTWFNIVEVSTGFLFAVEFLVKVTADGFLYAPNAYVLSVWNCIDFFVLSTVLANVALILQDGPSNSRFVRSLKAFRALRLINLWPTMRQTFYDVLIVGLGKILDASLLAVLYIVPFAIWGQNIFKGLLFRCNDDTVKTKVQCVGEYLVAVTDDWSYLAPRVWANPYVWSFDSFRSSLLILFEIVSLEGWIDVLESSMNIVGPDQQPRENASQFSGLFFVLYNLLGSGVILTVFISVIIASFTRRSGSSLLTTAQRQWQDLRRFLARQRPQKRPQRRPENAFRAWCWHRAVHKHGWWSRGVTALYILNTIVLATQATTTERAADAYNYVFLGFTVAYLVDVMVRITGLGRAFLENGWNVYDLAVISGTVATTLPIVTNTTDSQAAIQLQKVFLVALIFKLVQRNDELHQLFKTAVASLPALLNIFALWVCLFLVYSIFYLEVFGLTRWESAETRLSNYYTFANALVLLALQSTGEGWNEYMHNYTTEWPFCTASPNWLFDDCGSAGWAYALFITWNVLSMYLFVNLVLGVVVESFSFVYQEYGGVTRISREQMRGFKQVWAQFDPDRSGYLQPGDVGRFLHRLSGVFEVKIFRDEWSVQSLRAASYREPDYHQRRSPSFHHFLSDRDTLSLQRVDFDKLRHLVSAMDENEIAARRRNLVHVYHEAIHDAEESLKGISFTRMLILLAHYRLIADDSALQIDELAERQRKQQVVSFLVDNDRVRSFLRMVFLRRRFLDHLANKARDTRATGAAGVPAINVTDAGRSESPEMPPDVSPTVQLSAAAGPTSQPYSPRTPSGAVTPSQRLLSEDRDGYEDTGGEPTGAAQGGRAVSDTSRGRSR</sequence>
<comment type="similarity">
    <text evidence="15">Belongs to the calcium channel alpha-1 subunit (TC 1.A.1.11) family.</text>
</comment>
<feature type="transmembrane region" description="Helical" evidence="18">
    <location>
        <begin position="825"/>
        <end position="845"/>
    </location>
</feature>
<gene>
    <name evidence="20" type="ORF">DMC30DRAFT_386534</name>
</gene>
<evidence type="ECO:0000256" key="11">
    <source>
        <dbReference type="ARBA" id="ARBA00023065"/>
    </source>
</evidence>
<feature type="transmembrane region" description="Helical" evidence="18">
    <location>
        <begin position="954"/>
        <end position="973"/>
    </location>
</feature>
<feature type="compositionally biased region" description="Low complexity" evidence="17">
    <location>
        <begin position="182"/>
        <end position="194"/>
    </location>
</feature>
<accession>A0A5C5G5S8</accession>
<feature type="region of interest" description="Disordered" evidence="17">
    <location>
        <begin position="2257"/>
        <end position="2351"/>
    </location>
</feature>
<dbReference type="InterPro" id="IPR050599">
    <property type="entry name" value="VDCC_alpha-1_subunit"/>
</dbReference>
<feature type="compositionally biased region" description="Acidic residues" evidence="17">
    <location>
        <begin position="423"/>
        <end position="440"/>
    </location>
</feature>
<feature type="transmembrane region" description="Helical" evidence="18">
    <location>
        <begin position="1516"/>
        <end position="1534"/>
    </location>
</feature>
<dbReference type="EMBL" id="SOZI01000002">
    <property type="protein sequence ID" value="TNY24477.1"/>
    <property type="molecule type" value="Genomic_DNA"/>
</dbReference>
<evidence type="ECO:0000256" key="16">
    <source>
        <dbReference type="ARBA" id="ARBA00067459"/>
    </source>
</evidence>
<evidence type="ECO:0000256" key="1">
    <source>
        <dbReference type="ARBA" id="ARBA00004651"/>
    </source>
</evidence>
<evidence type="ECO:0000256" key="10">
    <source>
        <dbReference type="ARBA" id="ARBA00022989"/>
    </source>
</evidence>
<feature type="transmembrane region" description="Helical" evidence="18">
    <location>
        <begin position="1808"/>
        <end position="1825"/>
    </location>
</feature>
<dbReference type="FunFam" id="1.10.287.70:FF:000093">
    <property type="entry name" value="Calcium channel subunit Cch1"/>
    <property type="match status" value="1"/>
</dbReference>
<dbReference type="OrthoDB" id="416585at2759"/>
<feature type="region of interest" description="Disordered" evidence="17">
    <location>
        <begin position="1331"/>
        <end position="1370"/>
    </location>
</feature>
<keyword evidence="6" id="KW-0107">Calcium channel</keyword>
<keyword evidence="8" id="KW-0106">Calcium</keyword>
<feature type="region of interest" description="Disordered" evidence="17">
    <location>
        <begin position="586"/>
        <end position="640"/>
    </location>
</feature>
<feature type="transmembrane region" description="Helical" evidence="18">
    <location>
        <begin position="2019"/>
        <end position="2044"/>
    </location>
</feature>
<dbReference type="GO" id="GO:0005891">
    <property type="term" value="C:voltage-gated calcium channel complex"/>
    <property type="evidence" value="ECO:0007669"/>
    <property type="project" value="TreeGrafter"/>
</dbReference>
<dbReference type="GO" id="GO:0098703">
    <property type="term" value="P:calcium ion import across plasma membrane"/>
    <property type="evidence" value="ECO:0007669"/>
    <property type="project" value="TreeGrafter"/>
</dbReference>
<keyword evidence="3" id="KW-1003">Cell membrane</keyword>
<feature type="transmembrane region" description="Helical" evidence="18">
    <location>
        <begin position="1478"/>
        <end position="1496"/>
    </location>
</feature>
<evidence type="ECO:0000256" key="2">
    <source>
        <dbReference type="ARBA" id="ARBA00022448"/>
    </source>
</evidence>
<dbReference type="GO" id="GO:0008331">
    <property type="term" value="F:high voltage-gated calcium channel activity"/>
    <property type="evidence" value="ECO:0007669"/>
    <property type="project" value="TreeGrafter"/>
</dbReference>
<evidence type="ECO:0000256" key="13">
    <source>
        <dbReference type="ARBA" id="ARBA00023180"/>
    </source>
</evidence>
<keyword evidence="9" id="KW-0851">Voltage-gated channel</keyword>
<feature type="compositionally biased region" description="Basic and acidic residues" evidence="17">
    <location>
        <begin position="208"/>
        <end position="219"/>
    </location>
</feature>
<evidence type="ECO:0000259" key="19">
    <source>
        <dbReference type="PROSITE" id="PS50222"/>
    </source>
</evidence>
<feature type="compositionally biased region" description="Polar residues" evidence="17">
    <location>
        <begin position="197"/>
        <end position="206"/>
    </location>
</feature>
<evidence type="ECO:0000313" key="21">
    <source>
        <dbReference type="Proteomes" id="UP000311382"/>
    </source>
</evidence>
<feature type="compositionally biased region" description="Polar residues" evidence="17">
    <location>
        <begin position="73"/>
        <end position="82"/>
    </location>
</feature>
<keyword evidence="13" id="KW-0325">Glycoprotein</keyword>
<dbReference type="GO" id="GO:0005509">
    <property type="term" value="F:calcium ion binding"/>
    <property type="evidence" value="ECO:0007669"/>
    <property type="project" value="InterPro"/>
</dbReference>
<keyword evidence="2" id="KW-0813">Transport</keyword>
<dbReference type="PANTHER" id="PTHR45628">
    <property type="entry name" value="VOLTAGE-DEPENDENT CALCIUM CHANNEL TYPE A SUBUNIT ALPHA-1"/>
    <property type="match status" value="1"/>
</dbReference>
<dbReference type="SUPFAM" id="SSF81324">
    <property type="entry name" value="Voltage-gated potassium channels"/>
    <property type="match status" value="4"/>
</dbReference>
<reference evidence="20 21" key="1">
    <citation type="submission" date="2019-03" db="EMBL/GenBank/DDBJ databases">
        <title>Rhodosporidium diobovatum UCD-FST 08-225 genome sequencing, assembly, and annotation.</title>
        <authorList>
            <person name="Fakankun I.U."/>
            <person name="Fristensky B."/>
            <person name="Levin D.B."/>
        </authorList>
    </citation>
    <scope>NUCLEOTIDE SEQUENCE [LARGE SCALE GENOMIC DNA]</scope>
    <source>
        <strain evidence="20 21">UCD-FST 08-225</strain>
    </source>
</reference>
<dbReference type="InterPro" id="IPR005821">
    <property type="entry name" value="Ion_trans_dom"/>
</dbReference>
<feature type="compositionally biased region" description="Polar residues" evidence="17">
    <location>
        <begin position="2287"/>
        <end position="2317"/>
    </location>
</feature>
<keyword evidence="5" id="KW-0109">Calcium transport</keyword>
<dbReference type="PANTHER" id="PTHR45628:SF7">
    <property type="entry name" value="VOLTAGE-DEPENDENT CALCIUM CHANNEL TYPE A SUBUNIT ALPHA-1"/>
    <property type="match status" value="1"/>
</dbReference>
<keyword evidence="12 18" id="KW-0472">Membrane</keyword>
<feature type="compositionally biased region" description="Low complexity" evidence="17">
    <location>
        <begin position="586"/>
        <end position="619"/>
    </location>
</feature>
<evidence type="ECO:0000256" key="8">
    <source>
        <dbReference type="ARBA" id="ARBA00022837"/>
    </source>
</evidence>
<evidence type="ECO:0000256" key="6">
    <source>
        <dbReference type="ARBA" id="ARBA00022673"/>
    </source>
</evidence>
<evidence type="ECO:0000256" key="3">
    <source>
        <dbReference type="ARBA" id="ARBA00022475"/>
    </source>
</evidence>
<feature type="compositionally biased region" description="Low complexity" evidence="17">
    <location>
        <begin position="148"/>
        <end position="157"/>
    </location>
</feature>
<dbReference type="Proteomes" id="UP000311382">
    <property type="component" value="Unassembled WGS sequence"/>
</dbReference>
<feature type="transmembrane region" description="Helical" evidence="18">
    <location>
        <begin position="1607"/>
        <end position="1633"/>
    </location>
</feature>
<organism evidence="20 21">
    <name type="scientific">Rhodotorula diobovata</name>
    <dbReference type="NCBI Taxonomy" id="5288"/>
    <lineage>
        <taxon>Eukaryota</taxon>
        <taxon>Fungi</taxon>
        <taxon>Dikarya</taxon>
        <taxon>Basidiomycota</taxon>
        <taxon>Pucciniomycotina</taxon>
        <taxon>Microbotryomycetes</taxon>
        <taxon>Sporidiobolales</taxon>
        <taxon>Sporidiobolaceae</taxon>
        <taxon>Rhodotorula</taxon>
    </lineage>
</organism>
<feature type="domain" description="EF-hand" evidence="19">
    <location>
        <begin position="2063"/>
        <end position="2098"/>
    </location>
</feature>
<evidence type="ECO:0000256" key="7">
    <source>
        <dbReference type="ARBA" id="ARBA00022692"/>
    </source>
</evidence>
<feature type="region of interest" description="Disordered" evidence="17">
    <location>
        <begin position="1"/>
        <end position="369"/>
    </location>
</feature>
<evidence type="ECO:0000256" key="9">
    <source>
        <dbReference type="ARBA" id="ARBA00022882"/>
    </source>
</evidence>
<feature type="compositionally biased region" description="Polar residues" evidence="17">
    <location>
        <begin position="22"/>
        <end position="37"/>
    </location>
</feature>
<feature type="compositionally biased region" description="Polar residues" evidence="17">
    <location>
        <begin position="567"/>
        <end position="580"/>
    </location>
</feature>
<dbReference type="Pfam" id="PF00520">
    <property type="entry name" value="Ion_trans"/>
    <property type="match status" value="4"/>
</dbReference>
<feature type="compositionally biased region" description="Basic and acidic residues" evidence="17">
    <location>
        <begin position="120"/>
        <end position="131"/>
    </location>
</feature>
<dbReference type="InterPro" id="IPR002048">
    <property type="entry name" value="EF_hand_dom"/>
</dbReference>
<dbReference type="InterPro" id="IPR018247">
    <property type="entry name" value="EF_Hand_1_Ca_BS"/>
</dbReference>
<dbReference type="Gene3D" id="1.10.287.70">
    <property type="match status" value="4"/>
</dbReference>
<feature type="transmembrane region" description="Helical" evidence="18">
    <location>
        <begin position="1967"/>
        <end position="1986"/>
    </location>
</feature>
<evidence type="ECO:0000313" key="20">
    <source>
        <dbReference type="EMBL" id="TNY24477.1"/>
    </source>
</evidence>
<evidence type="ECO:0000256" key="15">
    <source>
        <dbReference type="ARBA" id="ARBA00061395"/>
    </source>
</evidence>
<keyword evidence="14" id="KW-0407">Ion channel</keyword>
<keyword evidence="11" id="KW-0406">Ion transport</keyword>
<keyword evidence="7 18" id="KW-0812">Transmembrane</keyword>
<comment type="subcellular location">
    <subcellularLocation>
        <location evidence="1">Cell membrane</location>
        <topology evidence="1">Multi-pass membrane protein</topology>
    </subcellularLocation>
</comment>
<feature type="transmembrane region" description="Helical" evidence="18">
    <location>
        <begin position="1230"/>
        <end position="1256"/>
    </location>
</feature>
<feature type="compositionally biased region" description="Low complexity" evidence="17">
    <location>
        <begin position="314"/>
        <end position="323"/>
    </location>
</feature>
<feature type="transmembrane region" description="Helical" evidence="18">
    <location>
        <begin position="1933"/>
        <end position="1955"/>
    </location>
</feature>
<evidence type="ECO:0000256" key="14">
    <source>
        <dbReference type="ARBA" id="ARBA00023303"/>
    </source>
</evidence>
<name>A0A5C5G5S8_9BASI</name>